<dbReference type="OMA" id="EPNFWIH"/>
<dbReference type="PANTHER" id="PTHR13056">
    <property type="entry name" value="VACUOLAR FUSION PROTEIN CCZ1 HOMOLOG-RELATED"/>
    <property type="match status" value="1"/>
</dbReference>
<dbReference type="GeneID" id="19303909"/>
<dbReference type="EMBL" id="KB469300">
    <property type="protein sequence ID" value="EPQ56355.1"/>
    <property type="molecule type" value="Genomic_DNA"/>
</dbReference>
<keyword evidence="5" id="KW-1185">Reference proteome</keyword>
<evidence type="ECO:0000256" key="1">
    <source>
        <dbReference type="ARBA" id="ARBA00005352"/>
    </source>
</evidence>
<dbReference type="InterPro" id="IPR013176">
    <property type="entry name" value="Ccz1"/>
</dbReference>
<feature type="compositionally biased region" description="Low complexity" evidence="2">
    <location>
        <begin position="496"/>
        <end position="510"/>
    </location>
</feature>
<dbReference type="eggNOG" id="KOG2622">
    <property type="taxonomic scope" value="Eukaryota"/>
</dbReference>
<feature type="compositionally biased region" description="Polar residues" evidence="2">
    <location>
        <begin position="511"/>
        <end position="523"/>
    </location>
</feature>
<dbReference type="KEGG" id="gtr:GLOTRDRAFT_138110"/>
<dbReference type="InterPro" id="IPR043987">
    <property type="entry name" value="CCZ1/INTU/HSP4_longin_1"/>
</dbReference>
<name>S7RP92_GLOTA</name>
<dbReference type="GO" id="GO:0035658">
    <property type="term" value="C:Mon1-Ccz1 complex"/>
    <property type="evidence" value="ECO:0007669"/>
    <property type="project" value="InterPro"/>
</dbReference>
<evidence type="ECO:0000256" key="2">
    <source>
        <dbReference type="SAM" id="MobiDB-lite"/>
    </source>
</evidence>
<feature type="compositionally biased region" description="Basic and acidic residues" evidence="2">
    <location>
        <begin position="386"/>
        <end position="400"/>
    </location>
</feature>
<comment type="similarity">
    <text evidence="1">Belongs to the CCZ1 family.</text>
</comment>
<evidence type="ECO:0000313" key="4">
    <source>
        <dbReference type="EMBL" id="EPQ56355.1"/>
    </source>
</evidence>
<feature type="compositionally biased region" description="Basic and acidic residues" evidence="2">
    <location>
        <begin position="118"/>
        <end position="138"/>
    </location>
</feature>
<gene>
    <name evidence="4" type="ORF">GLOTRDRAFT_138110</name>
</gene>
<feature type="region of interest" description="Disordered" evidence="2">
    <location>
        <begin position="365"/>
        <end position="478"/>
    </location>
</feature>
<proteinExistence type="inferred from homology"/>
<dbReference type="STRING" id="670483.S7RP92"/>
<feature type="compositionally biased region" description="Pro residues" evidence="2">
    <location>
        <begin position="456"/>
        <end position="465"/>
    </location>
</feature>
<dbReference type="OrthoDB" id="240546at2759"/>
<evidence type="ECO:0000313" key="5">
    <source>
        <dbReference type="Proteomes" id="UP000030669"/>
    </source>
</evidence>
<sequence>MSRIPPGLLYLTIYNPTLRPPPTLEPHDEDAQEQAHILFYTARERAVSRDRILRQVGLAKALVNFSEMFSEGVCDNVHSQTRRMVMVSPEPDYWIHACFEVAKTPRAPRPPSTKGKAKAKEKERSQEPSKGKGKEPETVYDYHDSSLHDLALRTHLLRGYELFKVKHGSFTHIIDTLGQPALESYLERFFTVWAWKWDIEDDSEFGDHLGVPLHPLFKSLTPILDTFSSDIPSSVAALLLVPPHVVPSTRFTSFALPSSLARHLLSIVSHPHRPPTSRKSSKQALQALSTVASSSKPSPAPRSTLTPLQDDPILTKNGTIKASAGHQRSGSLFTMSNMNMSVNMDLSSMDVRKWSWPGYLSFGKGSGSKPVANGEASSKVGDNDVAQEKVDTVGKTESSKGENGPATAKDSAGVVDGASSEDSPPVGRPTIEVTEPQPSQEDRPTTAPVTMDSPVGDPPSAPPILPSTEETSAPSVEMDPTTVVVQSLGLAPSISTSTAASETSSLAPSTVSAIPTPASSQLDLSEPPPEFSVTTVHVAIGDDRLQTKRRRVLYLTKHRLSLALLCGDEHDSEELDLQSLAEKSVAVLQEIRQAIKDDDEEKRTGVNDPLPSVANILQPKNRHVISTGPWTVASEGFNSKSEHLYSGHQLLQRESDVLEIFSRGQQPQHWHISKRGLGADKEGNPVGDSVFMEVLRKEDSLIDVDNELAGVARRFTST</sequence>
<feature type="domain" description="CCZ1/INTU/HSP4 first Longin" evidence="3">
    <location>
        <begin position="26"/>
        <end position="168"/>
    </location>
</feature>
<dbReference type="RefSeq" id="XP_007865105.1">
    <property type="nucleotide sequence ID" value="XM_007866914.1"/>
</dbReference>
<protein>
    <recommendedName>
        <fullName evidence="3">CCZ1/INTU/HSP4 first Longin domain-containing protein</fullName>
    </recommendedName>
</protein>
<feature type="region of interest" description="Disordered" evidence="2">
    <location>
        <begin position="496"/>
        <end position="528"/>
    </location>
</feature>
<feature type="region of interest" description="Disordered" evidence="2">
    <location>
        <begin position="291"/>
        <end position="315"/>
    </location>
</feature>
<dbReference type="Pfam" id="PF19031">
    <property type="entry name" value="Intu_longin_1"/>
    <property type="match status" value="1"/>
</dbReference>
<organism evidence="4 5">
    <name type="scientific">Gloeophyllum trabeum (strain ATCC 11539 / FP-39264 / Madison 617)</name>
    <name type="common">Brown rot fungus</name>
    <dbReference type="NCBI Taxonomy" id="670483"/>
    <lineage>
        <taxon>Eukaryota</taxon>
        <taxon>Fungi</taxon>
        <taxon>Dikarya</taxon>
        <taxon>Basidiomycota</taxon>
        <taxon>Agaricomycotina</taxon>
        <taxon>Agaricomycetes</taxon>
        <taxon>Gloeophyllales</taxon>
        <taxon>Gloeophyllaceae</taxon>
        <taxon>Gloeophyllum</taxon>
    </lineage>
</organism>
<reference evidence="4 5" key="1">
    <citation type="journal article" date="2012" name="Science">
        <title>The Paleozoic origin of enzymatic lignin decomposition reconstructed from 31 fungal genomes.</title>
        <authorList>
            <person name="Floudas D."/>
            <person name="Binder M."/>
            <person name="Riley R."/>
            <person name="Barry K."/>
            <person name="Blanchette R.A."/>
            <person name="Henrissat B."/>
            <person name="Martinez A.T."/>
            <person name="Otillar R."/>
            <person name="Spatafora J.W."/>
            <person name="Yadav J.S."/>
            <person name="Aerts A."/>
            <person name="Benoit I."/>
            <person name="Boyd A."/>
            <person name="Carlson A."/>
            <person name="Copeland A."/>
            <person name="Coutinho P.M."/>
            <person name="de Vries R.P."/>
            <person name="Ferreira P."/>
            <person name="Findley K."/>
            <person name="Foster B."/>
            <person name="Gaskell J."/>
            <person name="Glotzer D."/>
            <person name="Gorecki P."/>
            <person name="Heitman J."/>
            <person name="Hesse C."/>
            <person name="Hori C."/>
            <person name="Igarashi K."/>
            <person name="Jurgens J.A."/>
            <person name="Kallen N."/>
            <person name="Kersten P."/>
            <person name="Kohler A."/>
            <person name="Kuees U."/>
            <person name="Kumar T.K.A."/>
            <person name="Kuo A."/>
            <person name="LaButti K."/>
            <person name="Larrondo L.F."/>
            <person name="Lindquist E."/>
            <person name="Ling A."/>
            <person name="Lombard V."/>
            <person name="Lucas S."/>
            <person name="Lundell T."/>
            <person name="Martin R."/>
            <person name="McLaughlin D.J."/>
            <person name="Morgenstern I."/>
            <person name="Morin E."/>
            <person name="Murat C."/>
            <person name="Nagy L.G."/>
            <person name="Nolan M."/>
            <person name="Ohm R.A."/>
            <person name="Patyshakuliyeva A."/>
            <person name="Rokas A."/>
            <person name="Ruiz-Duenas F.J."/>
            <person name="Sabat G."/>
            <person name="Salamov A."/>
            <person name="Samejima M."/>
            <person name="Schmutz J."/>
            <person name="Slot J.C."/>
            <person name="St John F."/>
            <person name="Stenlid J."/>
            <person name="Sun H."/>
            <person name="Sun S."/>
            <person name="Syed K."/>
            <person name="Tsang A."/>
            <person name="Wiebenga A."/>
            <person name="Young D."/>
            <person name="Pisabarro A."/>
            <person name="Eastwood D.C."/>
            <person name="Martin F."/>
            <person name="Cullen D."/>
            <person name="Grigoriev I.V."/>
            <person name="Hibbett D.S."/>
        </authorList>
    </citation>
    <scope>NUCLEOTIDE SEQUENCE [LARGE SCALE GENOMIC DNA]</scope>
    <source>
        <strain evidence="4 5">ATCC 11539</strain>
    </source>
</reference>
<dbReference type="PANTHER" id="PTHR13056:SF0">
    <property type="entry name" value="VACUOLAR FUSION PROTEIN CCZ1 HOMOLOG-RELATED"/>
    <property type="match status" value="1"/>
</dbReference>
<dbReference type="HOGENOM" id="CLU_012738_0_0_1"/>
<accession>S7RP92</accession>
<feature type="region of interest" description="Disordered" evidence="2">
    <location>
        <begin position="105"/>
        <end position="138"/>
    </location>
</feature>
<evidence type="ECO:0000259" key="3">
    <source>
        <dbReference type="Pfam" id="PF19031"/>
    </source>
</evidence>
<dbReference type="Proteomes" id="UP000030669">
    <property type="component" value="Unassembled WGS sequence"/>
</dbReference>
<dbReference type="AlphaFoldDB" id="S7RP92"/>
<dbReference type="GO" id="GO:0016192">
    <property type="term" value="P:vesicle-mediated transport"/>
    <property type="evidence" value="ECO:0007669"/>
    <property type="project" value="InterPro"/>
</dbReference>
<feature type="compositionally biased region" description="Low complexity" evidence="2">
    <location>
        <begin position="291"/>
        <end position="303"/>
    </location>
</feature>